<reference evidence="2 3" key="2">
    <citation type="journal article" date="2022" name="Mol. Biol. Evol.">
        <title>Comparative Genomics Reveals Insights into the Divergent Evolution of Astigmatic Mites and Household Pest Adaptations.</title>
        <authorList>
            <person name="Xiong Q."/>
            <person name="Wan A.T."/>
            <person name="Liu X."/>
            <person name="Fung C.S."/>
            <person name="Xiao X."/>
            <person name="Malainual N."/>
            <person name="Hou J."/>
            <person name="Wang L."/>
            <person name="Wang M."/>
            <person name="Yang K.Y."/>
            <person name="Cui Y."/>
            <person name="Leung E.L."/>
            <person name="Nong W."/>
            <person name="Shin S.K."/>
            <person name="Au S.W."/>
            <person name="Jeong K.Y."/>
            <person name="Chew F.T."/>
            <person name="Hui J.H."/>
            <person name="Leung T.F."/>
            <person name="Tungtrongchitr A."/>
            <person name="Zhong N."/>
            <person name="Liu Z."/>
            <person name="Tsui S.K."/>
        </authorList>
    </citation>
    <scope>NUCLEOTIDE SEQUENCE [LARGE SCALE GENOMIC DNA]</scope>
    <source>
        <strain evidence="2">Derp</strain>
    </source>
</reference>
<keyword evidence="3" id="KW-1185">Reference proteome</keyword>
<accession>A0ABQ8IXB9</accession>
<feature type="transmembrane region" description="Helical" evidence="1">
    <location>
        <begin position="15"/>
        <end position="35"/>
    </location>
</feature>
<proteinExistence type="predicted"/>
<name>A0ABQ8IXB9_DERPT</name>
<protein>
    <submittedName>
        <fullName evidence="2">Uncharacterized protein</fullName>
    </submittedName>
</protein>
<dbReference type="Proteomes" id="UP000887458">
    <property type="component" value="Unassembled WGS sequence"/>
</dbReference>
<keyword evidence="1" id="KW-1133">Transmembrane helix</keyword>
<dbReference type="EMBL" id="NJHN03000102">
    <property type="protein sequence ID" value="KAH9414940.1"/>
    <property type="molecule type" value="Genomic_DNA"/>
</dbReference>
<gene>
    <name evidence="2" type="ORF">DERP_014109</name>
</gene>
<organism evidence="2 3">
    <name type="scientific">Dermatophagoides pteronyssinus</name>
    <name type="common">European house dust mite</name>
    <dbReference type="NCBI Taxonomy" id="6956"/>
    <lineage>
        <taxon>Eukaryota</taxon>
        <taxon>Metazoa</taxon>
        <taxon>Ecdysozoa</taxon>
        <taxon>Arthropoda</taxon>
        <taxon>Chelicerata</taxon>
        <taxon>Arachnida</taxon>
        <taxon>Acari</taxon>
        <taxon>Acariformes</taxon>
        <taxon>Sarcoptiformes</taxon>
        <taxon>Astigmata</taxon>
        <taxon>Psoroptidia</taxon>
        <taxon>Analgoidea</taxon>
        <taxon>Pyroglyphidae</taxon>
        <taxon>Dermatophagoidinae</taxon>
        <taxon>Dermatophagoides</taxon>
    </lineage>
</organism>
<evidence type="ECO:0000256" key="1">
    <source>
        <dbReference type="SAM" id="Phobius"/>
    </source>
</evidence>
<keyword evidence="1" id="KW-0472">Membrane</keyword>
<evidence type="ECO:0000313" key="3">
    <source>
        <dbReference type="Proteomes" id="UP000887458"/>
    </source>
</evidence>
<sequence length="82" mass="9518">MSNQEKERKKECSNIPYISTISIFQFLLSLIKYLFKEKVFKLCITLTLIIIVWSLLLFSHEFHLLLQAGGMVHCACISLLEP</sequence>
<reference evidence="2 3" key="1">
    <citation type="journal article" date="2018" name="J. Allergy Clin. Immunol.">
        <title>High-quality assembly of Dermatophagoides pteronyssinus genome and transcriptome reveals a wide range of novel allergens.</title>
        <authorList>
            <person name="Liu X.Y."/>
            <person name="Yang K.Y."/>
            <person name="Wang M.Q."/>
            <person name="Kwok J.S."/>
            <person name="Zeng X."/>
            <person name="Yang Z."/>
            <person name="Xiao X.J."/>
            <person name="Lau C.P."/>
            <person name="Li Y."/>
            <person name="Huang Z.M."/>
            <person name="Ba J.G."/>
            <person name="Yim A.K."/>
            <person name="Ouyang C.Y."/>
            <person name="Ngai S.M."/>
            <person name="Chan T.F."/>
            <person name="Leung E.L."/>
            <person name="Liu L."/>
            <person name="Liu Z.G."/>
            <person name="Tsui S.K."/>
        </authorList>
    </citation>
    <scope>NUCLEOTIDE SEQUENCE [LARGE SCALE GENOMIC DNA]</scope>
    <source>
        <strain evidence="2">Derp</strain>
    </source>
</reference>
<keyword evidence="1" id="KW-0812">Transmembrane</keyword>
<feature type="transmembrane region" description="Helical" evidence="1">
    <location>
        <begin position="42"/>
        <end position="58"/>
    </location>
</feature>
<evidence type="ECO:0000313" key="2">
    <source>
        <dbReference type="EMBL" id="KAH9414940.1"/>
    </source>
</evidence>
<comment type="caution">
    <text evidence="2">The sequence shown here is derived from an EMBL/GenBank/DDBJ whole genome shotgun (WGS) entry which is preliminary data.</text>
</comment>